<name>A0A401USU8_9CLOT</name>
<feature type="domain" description="HTH merR-type" evidence="2">
    <location>
        <begin position="59"/>
        <end position="94"/>
    </location>
</feature>
<dbReference type="EMBL" id="BHYK01000037">
    <property type="protein sequence ID" value="GCD12584.1"/>
    <property type="molecule type" value="Genomic_DNA"/>
</dbReference>
<dbReference type="GO" id="GO:0003677">
    <property type="term" value="F:DNA binding"/>
    <property type="evidence" value="ECO:0007669"/>
    <property type="project" value="InterPro"/>
</dbReference>
<dbReference type="InterPro" id="IPR000551">
    <property type="entry name" value="MerR-type_HTH_dom"/>
</dbReference>
<dbReference type="Pfam" id="PF13411">
    <property type="entry name" value="MerR_1"/>
    <property type="match status" value="1"/>
</dbReference>
<dbReference type="CDD" id="cd00592">
    <property type="entry name" value="HTH_MerR-like"/>
    <property type="match status" value="1"/>
</dbReference>
<keyword evidence="4" id="KW-1185">Reference proteome</keyword>
<feature type="coiled-coil region" evidence="1">
    <location>
        <begin position="118"/>
        <end position="164"/>
    </location>
</feature>
<dbReference type="PROSITE" id="PS50937">
    <property type="entry name" value="HTH_MERR_2"/>
    <property type="match status" value="1"/>
</dbReference>
<dbReference type="InterPro" id="IPR009061">
    <property type="entry name" value="DNA-bd_dom_put_sf"/>
</dbReference>
<dbReference type="SUPFAM" id="SSF46955">
    <property type="entry name" value="Putative DNA-binding domain"/>
    <property type="match status" value="1"/>
</dbReference>
<comment type="caution">
    <text evidence="3">The sequence shown here is derived from an EMBL/GenBank/DDBJ whole genome shotgun (WGS) entry which is preliminary data.</text>
</comment>
<sequence length="237" mass="27794">MEDFQDVDYHGVNETEKEIRGKVLFYSTSQVATLLGETDSKIRYYTSVFNDTLDIQFSNKQRRYKDEDIKKLKYILELKQEGLTLKQIAEYISEVSLEEGEGIQIKESNPLSIKAIAITLLEEQHTQFLELKKEMKEEQHNQLIEIKEELISTLKENYEGLKDNIIEQIATNIDDIIGNKLNEVVEGQAKIKEHDIELVGLLKEQMEERKADFFQIKLLNEQQNKSFWKKLVELFSK</sequence>
<organism evidence="3 4">
    <name type="scientific">Clostridium tagluense</name>
    <dbReference type="NCBI Taxonomy" id="360422"/>
    <lineage>
        <taxon>Bacteria</taxon>
        <taxon>Bacillati</taxon>
        <taxon>Bacillota</taxon>
        <taxon>Clostridia</taxon>
        <taxon>Eubacteriales</taxon>
        <taxon>Clostridiaceae</taxon>
        <taxon>Clostridium</taxon>
    </lineage>
</organism>
<dbReference type="RefSeq" id="WP_125005395.1">
    <property type="nucleotide sequence ID" value="NZ_BHYK01000037.1"/>
</dbReference>
<dbReference type="GO" id="GO:0006355">
    <property type="term" value="P:regulation of DNA-templated transcription"/>
    <property type="evidence" value="ECO:0007669"/>
    <property type="project" value="InterPro"/>
</dbReference>
<dbReference type="Gene3D" id="1.10.1660.10">
    <property type="match status" value="1"/>
</dbReference>
<gene>
    <name evidence="3" type="ORF">Ctaglu_42070</name>
</gene>
<accession>A0A401USU8</accession>
<dbReference type="SMART" id="SM00422">
    <property type="entry name" value="HTH_MERR"/>
    <property type="match status" value="1"/>
</dbReference>
<reference evidence="3 4" key="1">
    <citation type="submission" date="2018-11" db="EMBL/GenBank/DDBJ databases">
        <title>Genome sequencing and assembly of Clostridium tagluense strain A121.</title>
        <authorList>
            <person name="Murakami T."/>
            <person name="Segawa T."/>
            <person name="Shcherbakova V.A."/>
            <person name="Mori H."/>
            <person name="Yoshimura Y."/>
        </authorList>
    </citation>
    <scope>NUCLEOTIDE SEQUENCE [LARGE SCALE GENOMIC DNA]</scope>
    <source>
        <strain evidence="3 4">A121</strain>
    </source>
</reference>
<evidence type="ECO:0000313" key="4">
    <source>
        <dbReference type="Proteomes" id="UP000287872"/>
    </source>
</evidence>
<evidence type="ECO:0000313" key="3">
    <source>
        <dbReference type="EMBL" id="GCD12584.1"/>
    </source>
</evidence>
<dbReference type="AlphaFoldDB" id="A0A401USU8"/>
<keyword evidence="1" id="KW-0175">Coiled coil</keyword>
<protein>
    <recommendedName>
        <fullName evidence="2">HTH merR-type domain-containing protein</fullName>
    </recommendedName>
</protein>
<evidence type="ECO:0000256" key="1">
    <source>
        <dbReference type="SAM" id="Coils"/>
    </source>
</evidence>
<dbReference type="Proteomes" id="UP000287872">
    <property type="component" value="Unassembled WGS sequence"/>
</dbReference>
<proteinExistence type="predicted"/>
<evidence type="ECO:0000259" key="2">
    <source>
        <dbReference type="PROSITE" id="PS50937"/>
    </source>
</evidence>
<dbReference type="OrthoDB" id="1907591at2"/>